<organism evidence="2 4">
    <name type="scientific">Bacillus mycoides</name>
    <dbReference type="NCBI Taxonomy" id="1405"/>
    <lineage>
        <taxon>Bacteria</taxon>
        <taxon>Bacillati</taxon>
        <taxon>Bacillota</taxon>
        <taxon>Bacilli</taxon>
        <taxon>Bacillales</taxon>
        <taxon>Bacillaceae</taxon>
        <taxon>Bacillus</taxon>
        <taxon>Bacillus cereus group</taxon>
    </lineage>
</organism>
<dbReference type="HOGENOM" id="CLU_3324253_0_0_9"/>
<name>J8HDG5_BACMY</name>
<protein>
    <recommendedName>
        <fullName evidence="5">DUF3952 domain-containing protein</fullName>
    </recommendedName>
</protein>
<evidence type="ECO:0000313" key="4">
    <source>
        <dbReference type="Proteomes" id="UP000437562"/>
    </source>
</evidence>
<dbReference type="RefSeq" id="WP_002169518.1">
    <property type="nucleotide sequence ID" value="NZ_JH792252.1"/>
</dbReference>
<evidence type="ECO:0000313" key="2">
    <source>
        <dbReference type="EMBL" id="VXC86139.1"/>
    </source>
</evidence>
<proteinExistence type="predicted"/>
<dbReference type="AlphaFoldDB" id="J8HDG5"/>
<dbReference type="Proteomes" id="UP000006976">
    <property type="component" value="Unassembled WGS sequence"/>
</dbReference>
<accession>A0A654C4D0</accession>
<gene>
    <name evidence="2" type="ORF">BACI71_90041</name>
    <name evidence="1" type="ORF">III_05408</name>
</gene>
<dbReference type="EMBL" id="AHEV01000043">
    <property type="protein sequence ID" value="EJR31182.1"/>
    <property type="molecule type" value="Genomic_DNA"/>
</dbReference>
<evidence type="ECO:0000313" key="1">
    <source>
        <dbReference type="EMBL" id="EJR31182.1"/>
    </source>
</evidence>
<dbReference type="Proteomes" id="UP000437562">
    <property type="component" value="Unassembled WGS sequence"/>
</dbReference>
<dbReference type="EMBL" id="CABWMC010000034">
    <property type="protein sequence ID" value="VXC86139.1"/>
    <property type="molecule type" value="Genomic_DNA"/>
</dbReference>
<reference evidence="2 4" key="2">
    <citation type="submission" date="2019-10" db="EMBL/GenBank/DDBJ databases">
        <authorList>
            <person name="Karimi E."/>
        </authorList>
    </citation>
    <scope>NUCLEOTIDE SEQUENCE [LARGE SCALE GENOMIC DNA]</scope>
    <source>
        <strain evidence="2">Bacillus sp. 71</strain>
    </source>
</reference>
<evidence type="ECO:0008006" key="5">
    <source>
        <dbReference type="Google" id="ProtNLM"/>
    </source>
</evidence>
<dbReference type="PROSITE" id="PS51257">
    <property type="entry name" value="PROKAR_LIPOPROTEIN"/>
    <property type="match status" value="1"/>
</dbReference>
<accession>J8HDG5</accession>
<evidence type="ECO:0000313" key="3">
    <source>
        <dbReference type="Proteomes" id="UP000006976"/>
    </source>
</evidence>
<sequence>MKAKRLVTLALPVMLLSACTTDTYELTQSDYRKVGKEVIS</sequence>
<reference evidence="1 3" key="1">
    <citation type="submission" date="2012-04" db="EMBL/GenBank/DDBJ databases">
        <title>The Genome Sequence of Bacillus cereus VD078.</title>
        <authorList>
            <consortium name="The Broad Institute Genome Sequencing Platform"/>
            <consortium name="The Broad Institute Genome Sequencing Center for Infectious Disease"/>
            <person name="Feldgarden M."/>
            <person name="Van der Auwera G.A."/>
            <person name="Mahillon J."/>
            <person name="Duprez V."/>
            <person name="Timmery S."/>
            <person name="Mattelet C."/>
            <person name="Dierick K."/>
            <person name="Sun M."/>
            <person name="Yu Z."/>
            <person name="Zhu L."/>
            <person name="Hu X."/>
            <person name="Shank E.B."/>
            <person name="Swiecicka I."/>
            <person name="Hansen B.M."/>
            <person name="Andrup L."/>
            <person name="Young S.K."/>
            <person name="Zeng Q."/>
            <person name="Gargeya S."/>
            <person name="Fitzgerald M."/>
            <person name="Haas B."/>
            <person name="Abouelleil A."/>
            <person name="Alvarado L."/>
            <person name="Arachchi H.M."/>
            <person name="Berlin A."/>
            <person name="Chapman S.B."/>
            <person name="Goldberg J."/>
            <person name="Griggs A."/>
            <person name="Gujja S."/>
            <person name="Hansen M."/>
            <person name="Howarth C."/>
            <person name="Imamovic A."/>
            <person name="Larimer J."/>
            <person name="McCowen C."/>
            <person name="Montmayeur A."/>
            <person name="Murphy C."/>
            <person name="Neiman D."/>
            <person name="Pearson M."/>
            <person name="Priest M."/>
            <person name="Roberts A."/>
            <person name="Saif S."/>
            <person name="Shea T."/>
            <person name="Sisk P."/>
            <person name="Sykes S."/>
            <person name="Wortman J."/>
            <person name="Nusbaum C."/>
            <person name="Birren B."/>
        </authorList>
    </citation>
    <scope>NUCLEOTIDE SEQUENCE [LARGE SCALE GENOMIC DNA]</scope>
    <source>
        <strain evidence="1 3">VD078</strain>
    </source>
</reference>